<feature type="compositionally biased region" description="Basic and acidic residues" evidence="1">
    <location>
        <begin position="95"/>
        <end position="106"/>
    </location>
</feature>
<reference evidence="2" key="1">
    <citation type="journal article" date="2022" name="bioRxiv">
        <title>Sequencing and chromosome-scale assembly of the giantPleurodeles waltlgenome.</title>
        <authorList>
            <person name="Brown T."/>
            <person name="Elewa A."/>
            <person name="Iarovenko S."/>
            <person name="Subramanian E."/>
            <person name="Araus A.J."/>
            <person name="Petzold A."/>
            <person name="Susuki M."/>
            <person name="Suzuki K.-i.T."/>
            <person name="Hayashi T."/>
            <person name="Toyoda A."/>
            <person name="Oliveira C."/>
            <person name="Osipova E."/>
            <person name="Leigh N.D."/>
            <person name="Simon A."/>
            <person name="Yun M.H."/>
        </authorList>
    </citation>
    <scope>NUCLEOTIDE SEQUENCE</scope>
    <source>
        <strain evidence="2">20211129_DDA</strain>
        <tissue evidence="2">Liver</tissue>
    </source>
</reference>
<accession>A0AAV7RXV8</accession>
<feature type="region of interest" description="Disordered" evidence="1">
    <location>
        <begin position="84"/>
        <end position="164"/>
    </location>
</feature>
<organism evidence="2 3">
    <name type="scientific">Pleurodeles waltl</name>
    <name type="common">Iberian ribbed newt</name>
    <dbReference type="NCBI Taxonomy" id="8319"/>
    <lineage>
        <taxon>Eukaryota</taxon>
        <taxon>Metazoa</taxon>
        <taxon>Chordata</taxon>
        <taxon>Craniata</taxon>
        <taxon>Vertebrata</taxon>
        <taxon>Euteleostomi</taxon>
        <taxon>Amphibia</taxon>
        <taxon>Batrachia</taxon>
        <taxon>Caudata</taxon>
        <taxon>Salamandroidea</taxon>
        <taxon>Salamandridae</taxon>
        <taxon>Pleurodelinae</taxon>
        <taxon>Pleurodeles</taxon>
    </lineage>
</organism>
<dbReference type="EMBL" id="JANPWB010000009">
    <property type="protein sequence ID" value="KAJ1155780.1"/>
    <property type="molecule type" value="Genomic_DNA"/>
</dbReference>
<dbReference type="AlphaFoldDB" id="A0AAV7RXV8"/>
<sequence>MGQGRVGICTAADALGPVAGDGAEQGWYMHSSCSPGTTGSIQTVVRCANKDCVCGQSKRFAHKLTLCPRALGGSRRALTCCSGRSARSRAPALCSREDSARTEQNKRPPLADNTSPDPPRGRLTPARAGQTLDFRPSFNSSLTRPPGTSHRTALSAERARDWGP</sequence>
<feature type="non-terminal residue" evidence="2">
    <location>
        <position position="164"/>
    </location>
</feature>
<name>A0AAV7RXV8_PLEWA</name>
<keyword evidence="3" id="KW-1185">Reference proteome</keyword>
<evidence type="ECO:0000313" key="3">
    <source>
        <dbReference type="Proteomes" id="UP001066276"/>
    </source>
</evidence>
<proteinExistence type="predicted"/>
<evidence type="ECO:0000256" key="1">
    <source>
        <dbReference type="SAM" id="MobiDB-lite"/>
    </source>
</evidence>
<dbReference type="Proteomes" id="UP001066276">
    <property type="component" value="Chromosome 5"/>
</dbReference>
<comment type="caution">
    <text evidence="2">The sequence shown here is derived from an EMBL/GenBank/DDBJ whole genome shotgun (WGS) entry which is preliminary data.</text>
</comment>
<protein>
    <submittedName>
        <fullName evidence="2">Uncharacterized protein</fullName>
    </submittedName>
</protein>
<evidence type="ECO:0000313" key="2">
    <source>
        <dbReference type="EMBL" id="KAJ1155780.1"/>
    </source>
</evidence>
<gene>
    <name evidence="2" type="ORF">NDU88_008507</name>
</gene>